<dbReference type="PROSITE" id="PS50987">
    <property type="entry name" value="HTH_ARSR_2"/>
    <property type="match status" value="1"/>
</dbReference>
<protein>
    <recommendedName>
        <fullName evidence="5">HTH arsR-type domain-containing protein</fullName>
    </recommendedName>
</protein>
<dbReference type="RefSeq" id="WP_239168038.1">
    <property type="nucleotide sequence ID" value="NZ_BAAALC010000055.1"/>
</dbReference>
<proteinExistence type="predicted"/>
<dbReference type="CDD" id="cd00090">
    <property type="entry name" value="HTH_ARSR"/>
    <property type="match status" value="1"/>
</dbReference>
<dbReference type="SUPFAM" id="SSF46785">
    <property type="entry name" value="Winged helix' DNA-binding domain"/>
    <property type="match status" value="1"/>
</dbReference>
<dbReference type="InterPro" id="IPR001845">
    <property type="entry name" value="HTH_ArsR_DNA-bd_dom"/>
</dbReference>
<evidence type="ECO:0000256" key="4">
    <source>
        <dbReference type="SAM" id="MobiDB-lite"/>
    </source>
</evidence>
<dbReference type="PANTHER" id="PTHR33154:SF33">
    <property type="entry name" value="TRANSCRIPTIONAL REPRESSOR SDPR"/>
    <property type="match status" value="1"/>
</dbReference>
<dbReference type="Gene3D" id="1.10.10.10">
    <property type="entry name" value="Winged helix-like DNA-binding domain superfamily/Winged helix DNA-binding domain"/>
    <property type="match status" value="1"/>
</dbReference>
<dbReference type="AlphaFoldDB" id="A0A8J3LA26"/>
<reference evidence="6 7" key="1">
    <citation type="submission" date="2021-01" db="EMBL/GenBank/DDBJ databases">
        <title>Whole genome shotgun sequence of Catellatospora coxensis NBRC 107359.</title>
        <authorList>
            <person name="Komaki H."/>
            <person name="Tamura T."/>
        </authorList>
    </citation>
    <scope>NUCLEOTIDE SEQUENCE [LARGE SCALE GENOMIC DNA]</scope>
    <source>
        <strain evidence="6 7">NBRC 107359</strain>
    </source>
</reference>
<accession>A0A8J3LA26</accession>
<dbReference type="PANTHER" id="PTHR33154">
    <property type="entry name" value="TRANSCRIPTIONAL REGULATOR, ARSR FAMILY"/>
    <property type="match status" value="1"/>
</dbReference>
<comment type="caution">
    <text evidence="6">The sequence shown here is derived from an EMBL/GenBank/DDBJ whole genome shotgun (WGS) entry which is preliminary data.</text>
</comment>
<dbReference type="EMBL" id="BONI01000125">
    <property type="protein sequence ID" value="GIG11271.1"/>
    <property type="molecule type" value="Genomic_DNA"/>
</dbReference>
<keyword evidence="3" id="KW-0804">Transcription</keyword>
<evidence type="ECO:0000313" key="6">
    <source>
        <dbReference type="EMBL" id="GIG11271.1"/>
    </source>
</evidence>
<dbReference type="InterPro" id="IPR036390">
    <property type="entry name" value="WH_DNA-bd_sf"/>
</dbReference>
<name>A0A8J3LA26_9ACTN</name>
<sequence length="160" mass="17829">MSTAGASAMPMPVDSWKRDSARPRDRPGTPEPEVRHSPSAFGRPHLVAVYAPGWRPVVQYPATEPGVPETVPLDLVQRRLEALAHPVRQRLARNLSRGDHTTTELARAWQLTDPEVSRHLAVLRKAGLVEVSRRGRYVLYRLNLAACARLGADFVEAMLR</sequence>
<feature type="domain" description="HTH arsR-type" evidence="5">
    <location>
        <begin position="68"/>
        <end position="160"/>
    </location>
</feature>
<evidence type="ECO:0000256" key="2">
    <source>
        <dbReference type="ARBA" id="ARBA00023125"/>
    </source>
</evidence>
<gene>
    <name evidence="6" type="ORF">Cco03nite_79710</name>
</gene>
<dbReference type="InterPro" id="IPR011991">
    <property type="entry name" value="ArsR-like_HTH"/>
</dbReference>
<keyword evidence="1" id="KW-0805">Transcription regulation</keyword>
<dbReference type="GO" id="GO:0003700">
    <property type="term" value="F:DNA-binding transcription factor activity"/>
    <property type="evidence" value="ECO:0007669"/>
    <property type="project" value="InterPro"/>
</dbReference>
<dbReference type="PRINTS" id="PR00778">
    <property type="entry name" value="HTHARSR"/>
</dbReference>
<evidence type="ECO:0000313" key="7">
    <source>
        <dbReference type="Proteomes" id="UP000630887"/>
    </source>
</evidence>
<dbReference type="Pfam" id="PF12840">
    <property type="entry name" value="HTH_20"/>
    <property type="match status" value="1"/>
</dbReference>
<dbReference type="SMART" id="SM00418">
    <property type="entry name" value="HTH_ARSR"/>
    <property type="match status" value="1"/>
</dbReference>
<keyword evidence="7" id="KW-1185">Reference proteome</keyword>
<dbReference type="NCBIfam" id="NF033788">
    <property type="entry name" value="HTH_metalloreg"/>
    <property type="match status" value="1"/>
</dbReference>
<feature type="compositionally biased region" description="Basic and acidic residues" evidence="4">
    <location>
        <begin position="15"/>
        <end position="36"/>
    </location>
</feature>
<feature type="region of interest" description="Disordered" evidence="4">
    <location>
        <begin position="1"/>
        <end position="40"/>
    </location>
</feature>
<dbReference type="InterPro" id="IPR051081">
    <property type="entry name" value="HTH_MetalResp_TranReg"/>
</dbReference>
<dbReference type="Proteomes" id="UP000630887">
    <property type="component" value="Unassembled WGS sequence"/>
</dbReference>
<dbReference type="InterPro" id="IPR045981">
    <property type="entry name" value="DUF5937"/>
</dbReference>
<organism evidence="6 7">
    <name type="scientific">Catellatospora coxensis</name>
    <dbReference type="NCBI Taxonomy" id="310354"/>
    <lineage>
        <taxon>Bacteria</taxon>
        <taxon>Bacillati</taxon>
        <taxon>Actinomycetota</taxon>
        <taxon>Actinomycetes</taxon>
        <taxon>Micromonosporales</taxon>
        <taxon>Micromonosporaceae</taxon>
        <taxon>Catellatospora</taxon>
    </lineage>
</organism>
<evidence type="ECO:0000256" key="3">
    <source>
        <dbReference type="ARBA" id="ARBA00023163"/>
    </source>
</evidence>
<dbReference type="Pfam" id="PF19361">
    <property type="entry name" value="DUF5937"/>
    <property type="match status" value="1"/>
</dbReference>
<evidence type="ECO:0000256" key="1">
    <source>
        <dbReference type="ARBA" id="ARBA00023015"/>
    </source>
</evidence>
<dbReference type="GO" id="GO:0003677">
    <property type="term" value="F:DNA binding"/>
    <property type="evidence" value="ECO:0007669"/>
    <property type="project" value="UniProtKB-KW"/>
</dbReference>
<dbReference type="InterPro" id="IPR036388">
    <property type="entry name" value="WH-like_DNA-bd_sf"/>
</dbReference>
<keyword evidence="2" id="KW-0238">DNA-binding</keyword>
<evidence type="ECO:0000259" key="5">
    <source>
        <dbReference type="PROSITE" id="PS50987"/>
    </source>
</evidence>